<feature type="binding site" evidence="3">
    <location>
        <position position="17"/>
    </location>
    <ligand>
        <name>a divalent metal cation</name>
        <dbReference type="ChEBI" id="CHEBI:60240"/>
    </ligand>
</feature>
<dbReference type="GO" id="GO:0019853">
    <property type="term" value="P:L-ascorbic acid biosynthetic process"/>
    <property type="evidence" value="ECO:0007669"/>
    <property type="project" value="TreeGrafter"/>
</dbReference>
<dbReference type="AlphaFoldDB" id="A0A5N5SKB9"/>
<protein>
    <recommendedName>
        <fullName evidence="4">SMP-30/Gluconolactonase/LRE-like region domain-containing protein</fullName>
    </recommendedName>
</protein>
<evidence type="ECO:0000256" key="2">
    <source>
        <dbReference type="PIRSR" id="PIRSR605511-1"/>
    </source>
</evidence>
<dbReference type="PANTHER" id="PTHR10907:SF47">
    <property type="entry name" value="REGUCALCIN"/>
    <property type="match status" value="1"/>
</dbReference>
<comment type="similarity">
    <text evidence="1">Belongs to the SMP-30/CGR1 family.</text>
</comment>
<sequence length="87" mass="10112">MMPSVTTKEGFMQGISNGLAWSRDNKTLYYIDTPELRVDAFDYSFETGDISNRRPVFEFKSHPEVKGRPDGMSIDEKDNLWVAYFKH</sequence>
<feature type="active site" description="Proton donor/acceptor" evidence="2">
    <location>
        <position position="70"/>
    </location>
</feature>
<dbReference type="GO" id="GO:0005509">
    <property type="term" value="F:calcium ion binding"/>
    <property type="evidence" value="ECO:0007669"/>
    <property type="project" value="TreeGrafter"/>
</dbReference>
<comment type="caution">
    <text evidence="5">The sequence shown here is derived from an EMBL/GenBank/DDBJ whole genome shotgun (WGS) entry which is preliminary data.</text>
</comment>
<dbReference type="Gene3D" id="2.120.10.30">
    <property type="entry name" value="TolB, C-terminal domain"/>
    <property type="match status" value="1"/>
</dbReference>
<evidence type="ECO:0000256" key="3">
    <source>
        <dbReference type="PIRSR" id="PIRSR605511-2"/>
    </source>
</evidence>
<evidence type="ECO:0000259" key="4">
    <source>
        <dbReference type="Pfam" id="PF08450"/>
    </source>
</evidence>
<reference evidence="5 6" key="1">
    <citation type="journal article" date="2019" name="PLoS Biol.">
        <title>Sex chromosomes control vertical transmission of feminizing Wolbachia symbionts in an isopod.</title>
        <authorList>
            <person name="Becking T."/>
            <person name="Chebbi M.A."/>
            <person name="Giraud I."/>
            <person name="Moumen B."/>
            <person name="Laverre T."/>
            <person name="Caubet Y."/>
            <person name="Peccoud J."/>
            <person name="Gilbert C."/>
            <person name="Cordaux R."/>
        </authorList>
    </citation>
    <scope>NUCLEOTIDE SEQUENCE [LARGE SCALE GENOMIC DNA]</scope>
    <source>
        <strain evidence="5">ANa2</strain>
        <tissue evidence="5">Whole body excluding digestive tract and cuticle</tissue>
    </source>
</reference>
<dbReference type="Pfam" id="PF08450">
    <property type="entry name" value="SGL"/>
    <property type="match status" value="1"/>
</dbReference>
<dbReference type="PRINTS" id="PR01790">
    <property type="entry name" value="SMP30FAMILY"/>
</dbReference>
<dbReference type="PANTHER" id="PTHR10907">
    <property type="entry name" value="REGUCALCIN"/>
    <property type="match status" value="1"/>
</dbReference>
<proteinExistence type="inferred from homology"/>
<keyword evidence="3" id="KW-0862">Zinc</keyword>
<dbReference type="Proteomes" id="UP000326759">
    <property type="component" value="Unassembled WGS sequence"/>
</dbReference>
<dbReference type="GO" id="GO:0004341">
    <property type="term" value="F:gluconolactonase activity"/>
    <property type="evidence" value="ECO:0007669"/>
    <property type="project" value="TreeGrafter"/>
</dbReference>
<dbReference type="OrthoDB" id="423498at2759"/>
<feature type="binding site" evidence="3">
    <location>
        <position position="70"/>
    </location>
    <ligand>
        <name>a divalent metal cation</name>
        <dbReference type="ChEBI" id="CHEBI:60240"/>
    </ligand>
</feature>
<evidence type="ECO:0000256" key="1">
    <source>
        <dbReference type="ARBA" id="ARBA00008853"/>
    </source>
</evidence>
<organism evidence="5 6">
    <name type="scientific">Armadillidium nasatum</name>
    <dbReference type="NCBI Taxonomy" id="96803"/>
    <lineage>
        <taxon>Eukaryota</taxon>
        <taxon>Metazoa</taxon>
        <taxon>Ecdysozoa</taxon>
        <taxon>Arthropoda</taxon>
        <taxon>Crustacea</taxon>
        <taxon>Multicrustacea</taxon>
        <taxon>Malacostraca</taxon>
        <taxon>Eumalacostraca</taxon>
        <taxon>Peracarida</taxon>
        <taxon>Isopoda</taxon>
        <taxon>Oniscidea</taxon>
        <taxon>Crinocheta</taxon>
        <taxon>Armadillidiidae</taxon>
        <taxon>Armadillidium</taxon>
    </lineage>
</organism>
<dbReference type="InterPro" id="IPR013658">
    <property type="entry name" value="SGL"/>
</dbReference>
<feature type="domain" description="SMP-30/Gluconolactonase/LRE-like region" evidence="4">
    <location>
        <begin position="13"/>
        <end position="86"/>
    </location>
</feature>
<evidence type="ECO:0000313" key="5">
    <source>
        <dbReference type="EMBL" id="KAB7494059.1"/>
    </source>
</evidence>
<keyword evidence="3" id="KW-0479">Metal-binding</keyword>
<dbReference type="SUPFAM" id="SSF63829">
    <property type="entry name" value="Calcium-dependent phosphotriesterase"/>
    <property type="match status" value="1"/>
</dbReference>
<comment type="cofactor">
    <cofactor evidence="3">
        <name>Zn(2+)</name>
        <dbReference type="ChEBI" id="CHEBI:29105"/>
    </cofactor>
    <text evidence="3">Binds 1 divalent metal cation per subunit.</text>
</comment>
<keyword evidence="6" id="KW-1185">Reference proteome</keyword>
<evidence type="ECO:0000313" key="6">
    <source>
        <dbReference type="Proteomes" id="UP000326759"/>
    </source>
</evidence>
<gene>
    <name evidence="5" type="ORF">Anas_08691</name>
</gene>
<name>A0A5N5SKB9_9CRUS</name>
<dbReference type="InterPro" id="IPR005511">
    <property type="entry name" value="SMP-30"/>
</dbReference>
<dbReference type="EMBL" id="SEYY01024528">
    <property type="protein sequence ID" value="KAB7494059.1"/>
    <property type="molecule type" value="Genomic_DNA"/>
</dbReference>
<dbReference type="InterPro" id="IPR011042">
    <property type="entry name" value="6-blade_b-propeller_TolB-like"/>
</dbReference>
<accession>A0A5N5SKB9</accession>